<evidence type="ECO:0000256" key="1">
    <source>
        <dbReference type="SAM" id="Phobius"/>
    </source>
</evidence>
<accession>A0ABU3R3G0</accession>
<dbReference type="EMBL" id="JAWCUA010000010">
    <property type="protein sequence ID" value="MDU0114211.1"/>
    <property type="molecule type" value="Genomic_DNA"/>
</dbReference>
<protein>
    <submittedName>
        <fullName evidence="2">Uncharacterized protein</fullName>
    </submittedName>
</protein>
<evidence type="ECO:0000313" key="2">
    <source>
        <dbReference type="EMBL" id="MDU0114211.1"/>
    </source>
</evidence>
<gene>
    <name evidence="2" type="ORF">RT723_14680</name>
</gene>
<sequence>MQLILVKSLDNRIRPTLDTTKAFFSRFPKHNETVTAVVAAVFIGLNLIIFLFTLMSKDFGIL</sequence>
<organism evidence="2 3">
    <name type="scientific">Psychrosphaera aquimarina</name>
    <dbReference type="NCBI Taxonomy" id="2044854"/>
    <lineage>
        <taxon>Bacteria</taxon>
        <taxon>Pseudomonadati</taxon>
        <taxon>Pseudomonadota</taxon>
        <taxon>Gammaproteobacteria</taxon>
        <taxon>Alteromonadales</taxon>
        <taxon>Pseudoalteromonadaceae</taxon>
        <taxon>Psychrosphaera</taxon>
    </lineage>
</organism>
<keyword evidence="1" id="KW-0812">Transmembrane</keyword>
<keyword evidence="1" id="KW-1133">Transmembrane helix</keyword>
<dbReference type="Proteomes" id="UP001257914">
    <property type="component" value="Unassembled WGS sequence"/>
</dbReference>
<reference evidence="2 3" key="1">
    <citation type="submission" date="2023-10" db="EMBL/GenBank/DDBJ databases">
        <title>Psychrosphaera aquimaarina strain SW33 isolated from seawater.</title>
        <authorList>
            <person name="Bayburt H."/>
            <person name="Kim J.M."/>
            <person name="Choi B.J."/>
            <person name="Jeon C.O."/>
        </authorList>
    </citation>
    <scope>NUCLEOTIDE SEQUENCE [LARGE SCALE GENOMIC DNA]</scope>
    <source>
        <strain evidence="2 3">KCTC 52743</strain>
    </source>
</reference>
<comment type="caution">
    <text evidence="2">The sequence shown here is derived from an EMBL/GenBank/DDBJ whole genome shotgun (WGS) entry which is preliminary data.</text>
</comment>
<feature type="transmembrane region" description="Helical" evidence="1">
    <location>
        <begin position="34"/>
        <end position="54"/>
    </location>
</feature>
<proteinExistence type="predicted"/>
<keyword evidence="1" id="KW-0472">Membrane</keyword>
<name>A0ABU3R3G0_9GAMM</name>
<evidence type="ECO:0000313" key="3">
    <source>
        <dbReference type="Proteomes" id="UP001257914"/>
    </source>
</evidence>
<keyword evidence="3" id="KW-1185">Reference proteome</keyword>